<dbReference type="RefSeq" id="WP_244459594.1">
    <property type="nucleotide sequence ID" value="NZ_AP025637.1"/>
</dbReference>
<dbReference type="InterPro" id="IPR050642">
    <property type="entry name" value="PDH_E1_Alpha_Subunit"/>
</dbReference>
<keyword evidence="8" id="KW-1185">Reference proteome</keyword>
<name>A0ABM7Y3G0_9PROT</name>
<dbReference type="SUPFAM" id="SSF52518">
    <property type="entry name" value="Thiamin diphosphate-binding fold (THDP-binding)"/>
    <property type="match status" value="1"/>
</dbReference>
<comment type="function">
    <text evidence="4">The pyruvate dehydrogenase complex catalyzes the overall conversion of pyruvate to acetyl-CoA and CO(2). It contains multiple copies of three enzymatic components: pyruvate dehydrogenase (E1), dihydrolipoamide acetyltransferase (E2) and lipoamide dehydrogenase (E3).</text>
</comment>
<evidence type="ECO:0000256" key="4">
    <source>
        <dbReference type="ARBA" id="ARBA00025211"/>
    </source>
</evidence>
<dbReference type="Proteomes" id="UP000831327">
    <property type="component" value="Chromosome"/>
</dbReference>
<evidence type="ECO:0000256" key="2">
    <source>
        <dbReference type="ARBA" id="ARBA00023002"/>
    </source>
</evidence>
<gene>
    <name evidence="7" type="ORF">Rmf_23170</name>
</gene>
<dbReference type="Pfam" id="PF00676">
    <property type="entry name" value="E1_dh"/>
    <property type="match status" value="1"/>
</dbReference>
<dbReference type="PANTHER" id="PTHR11516">
    <property type="entry name" value="PYRUVATE DEHYDROGENASE E1 COMPONENT, ALPHA SUBUNIT BACTERIAL AND ORGANELLAR"/>
    <property type="match status" value="1"/>
</dbReference>
<comment type="cofactor">
    <cofactor evidence="1">
        <name>thiamine diphosphate</name>
        <dbReference type="ChEBI" id="CHEBI:58937"/>
    </cofactor>
</comment>
<reference evidence="7 8" key="1">
    <citation type="journal article" date="2016" name="Microbes Environ.">
        <title>Phylogenetically diverse aerobic anoxygenic phototrophic bacteria isolated from epilithic biofilms in Tama river, Japan.</title>
        <authorList>
            <person name="Hirose S."/>
            <person name="Matsuura K."/>
            <person name="Haruta S."/>
        </authorList>
    </citation>
    <scope>NUCLEOTIDE SEQUENCE [LARGE SCALE GENOMIC DNA]</scope>
    <source>
        <strain evidence="7 8">S08</strain>
    </source>
</reference>
<dbReference type="InterPro" id="IPR029061">
    <property type="entry name" value="THDP-binding"/>
</dbReference>
<evidence type="ECO:0000313" key="8">
    <source>
        <dbReference type="Proteomes" id="UP000831327"/>
    </source>
</evidence>
<dbReference type="Gene3D" id="3.40.50.970">
    <property type="match status" value="1"/>
</dbReference>
<organism evidence="7 8">
    <name type="scientific">Roseomonas fluvialis</name>
    <dbReference type="NCBI Taxonomy" id="1750527"/>
    <lineage>
        <taxon>Bacteria</taxon>
        <taxon>Pseudomonadati</taxon>
        <taxon>Pseudomonadota</taxon>
        <taxon>Alphaproteobacteria</taxon>
        <taxon>Acetobacterales</taxon>
        <taxon>Roseomonadaceae</taxon>
        <taxon>Roseomonas</taxon>
    </lineage>
</organism>
<proteinExistence type="predicted"/>
<keyword evidence="2" id="KW-0560">Oxidoreductase</keyword>
<dbReference type="PANTHER" id="PTHR11516:SF60">
    <property type="entry name" value="PYRUVATE DEHYDROGENASE E1 COMPONENT SUBUNIT ALPHA"/>
    <property type="match status" value="1"/>
</dbReference>
<dbReference type="InterPro" id="IPR001017">
    <property type="entry name" value="DH_E1"/>
</dbReference>
<evidence type="ECO:0000256" key="5">
    <source>
        <dbReference type="ARBA" id="ARBA00051231"/>
    </source>
</evidence>
<sequence>MSGTSNETARRMAMLRDMARIRAFEREAVAAMRSGEAPGVVHPSIGQEGVAVGVCANLKRADRITSTHRGHGHAIAKGADARAMMLELHGRAGGSCGGKGGSMHIADFAVGMLGANGVVGAGIPIACGAAQAIRLTKEDAIVACFFGDGAVNRGPFLEGMNWAALYRLPVLFVCEDNGFAAFTRNSAVTAGGGPAVRAEACGVPATAVDGEDVLAVDAVTADLVARIRAGAGPQFLHAICYRWEGHTGTDAAAYRPADEAAAARGRDAIRRLAAVLEAEGIAAGEIAGIEAQAAAEMASHRAAAMAAPWPDPGAAYSDVQDAGAPA</sequence>
<evidence type="ECO:0000256" key="3">
    <source>
        <dbReference type="ARBA" id="ARBA00023052"/>
    </source>
</evidence>
<evidence type="ECO:0000256" key="1">
    <source>
        <dbReference type="ARBA" id="ARBA00001964"/>
    </source>
</evidence>
<feature type="domain" description="Dehydrogenase E1 component" evidence="6">
    <location>
        <begin position="17"/>
        <end position="310"/>
    </location>
</feature>
<comment type="catalytic activity">
    <reaction evidence="5">
        <text>N(6)-[(R)-lipoyl]-L-lysyl-[protein] + pyruvate + H(+) = N(6)-[(R)-S(8)-acetyldihydrolipoyl]-L-lysyl-[protein] + CO2</text>
        <dbReference type="Rhea" id="RHEA:19189"/>
        <dbReference type="Rhea" id="RHEA-COMP:10474"/>
        <dbReference type="Rhea" id="RHEA-COMP:10478"/>
        <dbReference type="ChEBI" id="CHEBI:15361"/>
        <dbReference type="ChEBI" id="CHEBI:15378"/>
        <dbReference type="ChEBI" id="CHEBI:16526"/>
        <dbReference type="ChEBI" id="CHEBI:83099"/>
        <dbReference type="ChEBI" id="CHEBI:83111"/>
        <dbReference type="EC" id="1.2.4.1"/>
    </reaction>
</comment>
<accession>A0ABM7Y3G0</accession>
<protein>
    <submittedName>
        <fullName evidence="7">Acetoin:2,6-dichlorophenolindophenol oxidoreductase subunit alpha</fullName>
    </submittedName>
</protein>
<dbReference type="EMBL" id="AP025637">
    <property type="protein sequence ID" value="BDG72388.1"/>
    <property type="molecule type" value="Genomic_DNA"/>
</dbReference>
<keyword evidence="3" id="KW-0786">Thiamine pyrophosphate</keyword>
<evidence type="ECO:0000313" key="7">
    <source>
        <dbReference type="EMBL" id="BDG72388.1"/>
    </source>
</evidence>
<dbReference type="CDD" id="cd02000">
    <property type="entry name" value="TPP_E1_PDC_ADC_BCADC"/>
    <property type="match status" value="1"/>
</dbReference>
<evidence type="ECO:0000259" key="6">
    <source>
        <dbReference type="Pfam" id="PF00676"/>
    </source>
</evidence>